<proteinExistence type="predicted"/>
<dbReference type="SUPFAM" id="SSF49503">
    <property type="entry name" value="Cupredoxins"/>
    <property type="match status" value="1"/>
</dbReference>
<keyword evidence="2" id="KW-1133">Transmembrane helix</keyword>
<dbReference type="Proteomes" id="UP000011603">
    <property type="component" value="Unassembled WGS sequence"/>
</dbReference>
<dbReference type="EMBL" id="AOLO01000010">
    <property type="protein sequence ID" value="ELZ99789.1"/>
    <property type="molecule type" value="Genomic_DNA"/>
</dbReference>
<comment type="caution">
    <text evidence="4">The sequence shown here is derived from an EMBL/GenBank/DDBJ whole genome shotgun (WGS) entry which is preliminary data.</text>
</comment>
<sequence length="380" mass="40233">MSDAQAETPIEVRLPSSVTAESSVEVTQVTVTLSKPASTFTMDVKGYTERPEGVGAVALTDDVPLYLEIEGDETMNRSLDAATVDFSLAKDDLSARGTTPENVAFYRYHNGTWEQLDTKLKETNTQSQYLMQATSPGTSYFALGIQHPVATVSNVTTEPGIVTGETTTVTADVTNTGHVDGVVTVNLTVDGEIVSNQSVTLQSGDTQSVTFDHQFDTAGSHTVALNGERVDTVVREQSTAVLTDLTVDASTIGPGESVTLIATVTNTGEGEETTTLTFEGVDSVTESRTVTVPAGQREVVTFEQTIESPGEYTLRVNDRVVDVTVKEGSSKFGTPPTDSAGESDAGATDDPGYSLLVVLGLAVASISLAVSFRRLVEKRK</sequence>
<evidence type="ECO:0000256" key="2">
    <source>
        <dbReference type="SAM" id="Phobius"/>
    </source>
</evidence>
<dbReference type="AlphaFoldDB" id="M0IWD0"/>
<accession>M0IWD0</accession>
<keyword evidence="2" id="KW-0472">Membrane</keyword>
<evidence type="ECO:0000313" key="5">
    <source>
        <dbReference type="Proteomes" id="UP000011603"/>
    </source>
</evidence>
<evidence type="ECO:0000259" key="3">
    <source>
        <dbReference type="Pfam" id="PF07705"/>
    </source>
</evidence>
<feature type="region of interest" description="Disordered" evidence="1">
    <location>
        <begin position="327"/>
        <end position="347"/>
    </location>
</feature>
<dbReference type="Gene3D" id="2.60.40.10">
    <property type="entry name" value="Immunoglobulins"/>
    <property type="match status" value="2"/>
</dbReference>
<organism evidence="4 5">
    <name type="scientific">Haloferax mediterranei (strain ATCC 33500 / DSM 1411 / JCM 8866 / NBRC 14739 / NCIMB 2177 / R-4)</name>
    <name type="common">Halobacterium mediterranei</name>
    <dbReference type="NCBI Taxonomy" id="523841"/>
    <lineage>
        <taxon>Archaea</taxon>
        <taxon>Methanobacteriati</taxon>
        <taxon>Methanobacteriota</taxon>
        <taxon>Stenosarchaea group</taxon>
        <taxon>Halobacteria</taxon>
        <taxon>Halobacteriales</taxon>
        <taxon>Haloferacaceae</taxon>
        <taxon>Haloferax</taxon>
    </lineage>
</organism>
<evidence type="ECO:0000256" key="1">
    <source>
        <dbReference type="SAM" id="MobiDB-lite"/>
    </source>
</evidence>
<dbReference type="InterPro" id="IPR011635">
    <property type="entry name" value="CARDB"/>
</dbReference>
<name>M0IWD0_HALMT</name>
<dbReference type="PATRIC" id="fig|523841.21.peg.2517"/>
<feature type="transmembrane region" description="Helical" evidence="2">
    <location>
        <begin position="353"/>
        <end position="372"/>
    </location>
</feature>
<keyword evidence="2" id="KW-0812">Transmembrane</keyword>
<dbReference type="PaxDb" id="523841-HFX_2135"/>
<gene>
    <name evidence="4" type="ORF">C439_12474</name>
</gene>
<dbReference type="GeneID" id="71760028"/>
<dbReference type="Pfam" id="PF07705">
    <property type="entry name" value="CARDB"/>
    <property type="match status" value="1"/>
</dbReference>
<feature type="domain" description="CARDB" evidence="3">
    <location>
        <begin position="151"/>
        <end position="232"/>
    </location>
</feature>
<dbReference type="InterPro" id="IPR008972">
    <property type="entry name" value="Cupredoxin"/>
</dbReference>
<dbReference type="InterPro" id="IPR026453">
    <property type="entry name" value="PGF_pre_PGF"/>
</dbReference>
<protein>
    <submittedName>
        <fullName evidence="4">Cell surface glycoprotein related protein</fullName>
    </submittedName>
</protein>
<evidence type="ECO:0000313" key="4">
    <source>
        <dbReference type="EMBL" id="ELZ99789.1"/>
    </source>
</evidence>
<reference evidence="4 5" key="1">
    <citation type="journal article" date="2014" name="PLoS Genet.">
        <title>Phylogenetically driven sequencing of extremely halophilic archaea reveals strategies for static and dynamic osmo-response.</title>
        <authorList>
            <person name="Becker E.A."/>
            <person name="Seitzer P.M."/>
            <person name="Tritt A."/>
            <person name="Larsen D."/>
            <person name="Krusor M."/>
            <person name="Yao A.I."/>
            <person name="Wu D."/>
            <person name="Madern D."/>
            <person name="Eisen J.A."/>
            <person name="Darling A.E."/>
            <person name="Facciotti M.T."/>
        </authorList>
    </citation>
    <scope>NUCLEOTIDE SEQUENCE [LARGE SCALE GENOMIC DNA]</scope>
    <source>
        <strain evidence="5">ATCC 33500 / DSM 1411 / JCM 8866 / NBRC 14739 / NCIMB 2177 / R-4</strain>
    </source>
</reference>
<dbReference type="RefSeq" id="WP_004059544.1">
    <property type="nucleotide sequence ID" value="NC_017941.2"/>
</dbReference>
<keyword evidence="5" id="KW-1185">Reference proteome</keyword>
<dbReference type="InterPro" id="IPR013783">
    <property type="entry name" value="Ig-like_fold"/>
</dbReference>
<dbReference type="NCBIfam" id="TIGR04213">
    <property type="entry name" value="PGF_pre_PGF"/>
    <property type="match status" value="1"/>
</dbReference>